<gene>
    <name evidence="3" type="ORF">EYF80_043071</name>
</gene>
<organism evidence="3 4">
    <name type="scientific">Liparis tanakae</name>
    <name type="common">Tanaka's snailfish</name>
    <dbReference type="NCBI Taxonomy" id="230148"/>
    <lineage>
        <taxon>Eukaryota</taxon>
        <taxon>Metazoa</taxon>
        <taxon>Chordata</taxon>
        <taxon>Craniata</taxon>
        <taxon>Vertebrata</taxon>
        <taxon>Euteleostomi</taxon>
        <taxon>Actinopterygii</taxon>
        <taxon>Neopterygii</taxon>
        <taxon>Teleostei</taxon>
        <taxon>Neoteleostei</taxon>
        <taxon>Acanthomorphata</taxon>
        <taxon>Eupercaria</taxon>
        <taxon>Perciformes</taxon>
        <taxon>Cottioidei</taxon>
        <taxon>Cottales</taxon>
        <taxon>Liparidae</taxon>
        <taxon>Liparis</taxon>
    </lineage>
</organism>
<dbReference type="GO" id="GO:0003677">
    <property type="term" value="F:DNA binding"/>
    <property type="evidence" value="ECO:0007669"/>
    <property type="project" value="InterPro"/>
</dbReference>
<feature type="region of interest" description="Disordered" evidence="2">
    <location>
        <begin position="271"/>
        <end position="362"/>
    </location>
</feature>
<dbReference type="Gene3D" id="1.10.443.10">
    <property type="entry name" value="Intergrase catalytic core"/>
    <property type="match status" value="1"/>
</dbReference>
<proteinExistence type="predicted"/>
<dbReference type="InterPro" id="IPR011010">
    <property type="entry name" value="DNA_brk_join_enz"/>
</dbReference>
<evidence type="ECO:0000256" key="2">
    <source>
        <dbReference type="SAM" id="MobiDB-lite"/>
    </source>
</evidence>
<feature type="compositionally biased region" description="Low complexity" evidence="2">
    <location>
        <begin position="276"/>
        <end position="288"/>
    </location>
</feature>
<dbReference type="SUPFAM" id="SSF56349">
    <property type="entry name" value="DNA breaking-rejoining enzymes"/>
    <property type="match status" value="1"/>
</dbReference>
<sequence length="362" mass="40918">MSKARRVRLFLLHLSVGKSDLASWLFLDDIPRIMKYAAHLMSKGIKVTTVNFYPRNFLHFLEYLQDNPPSGCRLMKAQINGIVRALDKALENLSGLIVTHQLQVKANKMARIVSRERLRWCQERARLVIPELLTKMETDAEYTLRDDFYGYFFAFVVSIYGHRPGVLANMTVSEVEAAKKDRLLPTDSGYAITIFLTFEEFSWLERWLEVRKNLDPKNQRVFVTKGGGPVKNMVRHLQMAWAQMGLPGRPTFTDLRTSVSAHAKELREQFEEVTASSLLPSSSSSSSSHATTEEGHRAPRQGSRKAEDASEDSGDSAAEEEEATEMEEERMGNEEEEDQESVHAPEEEAQEDGGLDQSSATG</sequence>
<dbReference type="EMBL" id="SRLO01000777">
    <property type="protein sequence ID" value="TNN46712.1"/>
    <property type="molecule type" value="Genomic_DNA"/>
</dbReference>
<keyword evidence="1" id="KW-0233">DNA recombination</keyword>
<dbReference type="GO" id="GO:0015074">
    <property type="term" value="P:DNA integration"/>
    <property type="evidence" value="ECO:0007669"/>
    <property type="project" value="InterPro"/>
</dbReference>
<evidence type="ECO:0000313" key="3">
    <source>
        <dbReference type="EMBL" id="TNN46712.1"/>
    </source>
</evidence>
<keyword evidence="4" id="KW-1185">Reference proteome</keyword>
<evidence type="ECO:0000313" key="4">
    <source>
        <dbReference type="Proteomes" id="UP000314294"/>
    </source>
</evidence>
<dbReference type="GO" id="GO:0006310">
    <property type="term" value="P:DNA recombination"/>
    <property type="evidence" value="ECO:0007669"/>
    <property type="project" value="UniProtKB-KW"/>
</dbReference>
<dbReference type="Proteomes" id="UP000314294">
    <property type="component" value="Unassembled WGS sequence"/>
</dbReference>
<evidence type="ECO:0000256" key="1">
    <source>
        <dbReference type="ARBA" id="ARBA00023172"/>
    </source>
</evidence>
<name>A0A4Z2G2H5_9TELE</name>
<feature type="compositionally biased region" description="Acidic residues" evidence="2">
    <location>
        <begin position="309"/>
        <end position="339"/>
    </location>
</feature>
<protein>
    <submittedName>
        <fullName evidence="3">Uncharacterized protein</fullName>
    </submittedName>
</protein>
<comment type="caution">
    <text evidence="3">The sequence shown here is derived from an EMBL/GenBank/DDBJ whole genome shotgun (WGS) entry which is preliminary data.</text>
</comment>
<dbReference type="InterPro" id="IPR013762">
    <property type="entry name" value="Integrase-like_cat_sf"/>
</dbReference>
<dbReference type="OrthoDB" id="8964969at2759"/>
<reference evidence="3 4" key="1">
    <citation type="submission" date="2019-03" db="EMBL/GenBank/DDBJ databases">
        <title>First draft genome of Liparis tanakae, snailfish: a comprehensive survey of snailfish specific genes.</title>
        <authorList>
            <person name="Kim W."/>
            <person name="Song I."/>
            <person name="Jeong J.-H."/>
            <person name="Kim D."/>
            <person name="Kim S."/>
            <person name="Ryu S."/>
            <person name="Song J.Y."/>
            <person name="Lee S.K."/>
        </authorList>
    </citation>
    <scope>NUCLEOTIDE SEQUENCE [LARGE SCALE GENOMIC DNA]</scope>
    <source>
        <tissue evidence="3">Muscle</tissue>
    </source>
</reference>
<accession>A0A4Z2G2H5</accession>
<dbReference type="AlphaFoldDB" id="A0A4Z2G2H5"/>